<organism evidence="1 2">
    <name type="scientific">Herpetosiphon geysericola</name>
    <dbReference type="NCBI Taxonomy" id="70996"/>
    <lineage>
        <taxon>Bacteria</taxon>
        <taxon>Bacillati</taxon>
        <taxon>Chloroflexota</taxon>
        <taxon>Chloroflexia</taxon>
        <taxon>Herpetosiphonales</taxon>
        <taxon>Herpetosiphonaceae</taxon>
        <taxon>Herpetosiphon</taxon>
    </lineage>
</organism>
<reference evidence="1 2" key="1">
    <citation type="submission" date="2015-07" db="EMBL/GenBank/DDBJ databases">
        <title>Whole genome sequence of Herpetosiphon geysericola DSM 7119.</title>
        <authorList>
            <person name="Hemp J."/>
            <person name="Ward L.M."/>
            <person name="Pace L.A."/>
            <person name="Fischer W.W."/>
        </authorList>
    </citation>
    <scope>NUCLEOTIDE SEQUENCE [LARGE SCALE GENOMIC DNA]</scope>
    <source>
        <strain evidence="1 2">DSM 7119</strain>
    </source>
</reference>
<proteinExistence type="predicted"/>
<protein>
    <submittedName>
        <fullName evidence="1">Uncharacterized protein</fullName>
    </submittedName>
</protein>
<evidence type="ECO:0000313" key="1">
    <source>
        <dbReference type="EMBL" id="KPL87535.1"/>
    </source>
</evidence>
<gene>
    <name evidence="1" type="ORF">SE18_10730</name>
</gene>
<evidence type="ECO:0000313" key="2">
    <source>
        <dbReference type="Proteomes" id="UP000050277"/>
    </source>
</evidence>
<dbReference type="STRING" id="70996.SE18_10730"/>
<keyword evidence="2" id="KW-1185">Reference proteome</keyword>
<accession>A0A0P6YQU6</accession>
<dbReference type="Proteomes" id="UP000050277">
    <property type="component" value="Unassembled WGS sequence"/>
</dbReference>
<sequence length="135" mass="14629">MTVRVKGIRCTEDDLERNRLLRVHRDNDESESELMLKAMRLGMRLLSAEAWAGGTGQYGGYDPQTLAQRLQADLLPVLEFLIRHDALPALLQGYTAHAGSPLPAPVAPVPPPAGIHREASGAVLAFSGGFLDDDD</sequence>
<dbReference type="EMBL" id="LGKP01000018">
    <property type="protein sequence ID" value="KPL87535.1"/>
    <property type="molecule type" value="Genomic_DNA"/>
</dbReference>
<name>A0A0P6YQU6_9CHLR</name>
<dbReference type="RefSeq" id="WP_054534451.1">
    <property type="nucleotide sequence ID" value="NZ_LGKP01000018.1"/>
</dbReference>
<dbReference type="AlphaFoldDB" id="A0A0P6YQU6"/>
<comment type="caution">
    <text evidence="1">The sequence shown here is derived from an EMBL/GenBank/DDBJ whole genome shotgun (WGS) entry which is preliminary data.</text>
</comment>